<reference evidence="1 2" key="1">
    <citation type="submission" date="2015-11" db="EMBL/GenBank/DDBJ databases">
        <title>Exploring the genomic traits of fungus-feeding bacterial genus Collimonas.</title>
        <authorList>
            <person name="Song C."/>
            <person name="Schmidt R."/>
            <person name="de Jager V."/>
            <person name="Krzyzanowska D."/>
            <person name="Jongedijk E."/>
            <person name="Cankar K."/>
            <person name="Beekwilder J."/>
            <person name="van Veen A."/>
            <person name="de Boer W."/>
            <person name="van Veen J.A."/>
            <person name="Garbeva P."/>
        </authorList>
    </citation>
    <scope>NUCLEOTIDE SEQUENCE [LARGE SCALE GENOMIC DNA]</scope>
    <source>
        <strain evidence="1 2">Ter291</strain>
    </source>
</reference>
<accession>A0ABN4M400</accession>
<gene>
    <name evidence="1" type="ORF">CPter291_0551</name>
</gene>
<protein>
    <submittedName>
        <fullName evidence="1">Uncharacterized protein</fullName>
    </submittedName>
</protein>
<sequence>MVFHRKHNEPDDKSGFFMDTQYVHMSKYSVVSISVTHAGQWHQV</sequence>
<keyword evidence="2" id="KW-1185">Reference proteome</keyword>
<dbReference type="Proteomes" id="UP000074914">
    <property type="component" value="Chromosome"/>
</dbReference>
<name>A0ABN4M400_9BURK</name>
<evidence type="ECO:0000313" key="2">
    <source>
        <dbReference type="Proteomes" id="UP000074914"/>
    </source>
</evidence>
<evidence type="ECO:0000313" key="1">
    <source>
        <dbReference type="EMBL" id="AMP12837.1"/>
    </source>
</evidence>
<organism evidence="1 2">
    <name type="scientific">Collimonas pratensis</name>
    <dbReference type="NCBI Taxonomy" id="279113"/>
    <lineage>
        <taxon>Bacteria</taxon>
        <taxon>Pseudomonadati</taxon>
        <taxon>Pseudomonadota</taxon>
        <taxon>Betaproteobacteria</taxon>
        <taxon>Burkholderiales</taxon>
        <taxon>Oxalobacteraceae</taxon>
        <taxon>Collimonas</taxon>
    </lineage>
</organism>
<dbReference type="EMBL" id="CP013236">
    <property type="protein sequence ID" value="AMP12837.1"/>
    <property type="molecule type" value="Genomic_DNA"/>
</dbReference>
<proteinExistence type="predicted"/>